<reference evidence="4" key="1">
    <citation type="journal article" date="2014" name="Science">
        <title>Ancient hybridizations among the ancestral genomes of bread wheat.</title>
        <authorList>
            <consortium name="International Wheat Genome Sequencing Consortium,"/>
            <person name="Marcussen T."/>
            <person name="Sandve S.R."/>
            <person name="Heier L."/>
            <person name="Spannagl M."/>
            <person name="Pfeifer M."/>
            <person name="Jakobsen K.S."/>
            <person name="Wulff B.B."/>
            <person name="Steuernagel B."/>
            <person name="Mayer K.F."/>
            <person name="Olsen O.A."/>
        </authorList>
    </citation>
    <scope>NUCLEOTIDE SEQUENCE [LARGE SCALE GENOMIC DNA]</scope>
    <source>
        <strain evidence="4">cv. AL8/78</strain>
    </source>
</reference>
<evidence type="ECO:0000313" key="3">
    <source>
        <dbReference type="EnsemblPlants" id="AET3Gv20954600.1"/>
    </source>
</evidence>
<proteinExistence type="predicted"/>
<evidence type="ECO:0000256" key="1">
    <source>
        <dbReference type="SAM" id="MobiDB-lite"/>
    </source>
</evidence>
<evidence type="ECO:0000259" key="2">
    <source>
        <dbReference type="Pfam" id="PF03407"/>
    </source>
</evidence>
<accession>A0A453GCC6</accession>
<protein>
    <recommendedName>
        <fullName evidence="2">Nucleotide-diphospho-sugar transferase domain-containing protein</fullName>
    </recommendedName>
</protein>
<reference evidence="3" key="4">
    <citation type="submission" date="2019-03" db="UniProtKB">
        <authorList>
            <consortium name="EnsemblPlants"/>
        </authorList>
    </citation>
    <scope>IDENTIFICATION</scope>
</reference>
<sequence>FVSAATTYYVPLSITYLLGGGGGQLDMMCSPRKQHGGGGGSHSASFLLGALLPTLLLFFLASDRVGEQLASISTYTLGNNNGSSSAHEQMTHDANLTDTERVFPGLAELLPRVATDDGTVIITSVNEAWSRPGSLLDLFRAGFRNGEGIAHLLNHTLIVAVDPGALAHCEAVHPHCYLLEVTSANVRSANRFMSKSYFELVWAKLELQQRVLQLGYSYLFTDVDIMWLRNPFRHISLYADMAVSTDRFNGDAEALTNAPNTGFYYVKSTNRTVEMVRRWRAARSRFPPTHDQAVFDEIKGELAGGELRIRFVFLETALFDGFCQLHGEMDRVCTMHANCCIGLENKVHDLTNMAADWKNYTSLAPAERRGSGRRWTAPDQCEDSMRQ</sequence>
<reference evidence="3" key="5">
    <citation type="journal article" date="2021" name="G3 (Bethesda)">
        <title>Aegilops tauschii genome assembly Aet v5.0 features greater sequence contiguity and improved annotation.</title>
        <authorList>
            <person name="Wang L."/>
            <person name="Zhu T."/>
            <person name="Rodriguez J.C."/>
            <person name="Deal K.R."/>
            <person name="Dubcovsky J."/>
            <person name="McGuire P.E."/>
            <person name="Lux T."/>
            <person name="Spannagl M."/>
            <person name="Mayer K.F.X."/>
            <person name="Baldrich P."/>
            <person name="Meyers B.C."/>
            <person name="Huo N."/>
            <person name="Gu Y.Q."/>
            <person name="Zhou H."/>
            <person name="Devos K.M."/>
            <person name="Bennetzen J.L."/>
            <person name="Unver T."/>
            <person name="Budak H."/>
            <person name="Gulick P.J."/>
            <person name="Galiba G."/>
            <person name="Kalapos B."/>
            <person name="Nelson D.R."/>
            <person name="Li P."/>
            <person name="You F.M."/>
            <person name="Luo M.C."/>
            <person name="Dvorak J."/>
        </authorList>
    </citation>
    <scope>NUCLEOTIDE SEQUENCE [LARGE SCALE GENOMIC DNA]</scope>
    <source>
        <strain evidence="3">cv. AL8/78</strain>
    </source>
</reference>
<dbReference type="PANTHER" id="PTHR46038">
    <property type="entry name" value="EXPRESSED PROTEIN-RELATED"/>
    <property type="match status" value="1"/>
</dbReference>
<dbReference type="InterPro" id="IPR005069">
    <property type="entry name" value="Nucl-diP-sugar_transferase"/>
</dbReference>
<dbReference type="PANTHER" id="PTHR46038:SF45">
    <property type="entry name" value="NUCLEOTIDE-DIPHOSPHO-SUGAR TRANSFERASE DOMAIN-CONTAINING PROTEIN"/>
    <property type="match status" value="1"/>
</dbReference>
<organism evidence="3 4">
    <name type="scientific">Aegilops tauschii subsp. strangulata</name>
    <name type="common">Goatgrass</name>
    <dbReference type="NCBI Taxonomy" id="200361"/>
    <lineage>
        <taxon>Eukaryota</taxon>
        <taxon>Viridiplantae</taxon>
        <taxon>Streptophyta</taxon>
        <taxon>Embryophyta</taxon>
        <taxon>Tracheophyta</taxon>
        <taxon>Spermatophyta</taxon>
        <taxon>Magnoliopsida</taxon>
        <taxon>Liliopsida</taxon>
        <taxon>Poales</taxon>
        <taxon>Poaceae</taxon>
        <taxon>BOP clade</taxon>
        <taxon>Pooideae</taxon>
        <taxon>Triticodae</taxon>
        <taxon>Triticeae</taxon>
        <taxon>Triticinae</taxon>
        <taxon>Aegilops</taxon>
    </lineage>
</organism>
<dbReference type="Gramene" id="AET3Gv20954600.1">
    <property type="protein sequence ID" value="AET3Gv20954600.1"/>
    <property type="gene ID" value="AET3Gv20954600"/>
</dbReference>
<reference evidence="3" key="3">
    <citation type="journal article" date="2017" name="Nature">
        <title>Genome sequence of the progenitor of the wheat D genome Aegilops tauschii.</title>
        <authorList>
            <person name="Luo M.C."/>
            <person name="Gu Y.Q."/>
            <person name="Puiu D."/>
            <person name="Wang H."/>
            <person name="Twardziok S.O."/>
            <person name="Deal K.R."/>
            <person name="Huo N."/>
            <person name="Zhu T."/>
            <person name="Wang L."/>
            <person name="Wang Y."/>
            <person name="McGuire P.E."/>
            <person name="Liu S."/>
            <person name="Long H."/>
            <person name="Ramasamy R.K."/>
            <person name="Rodriguez J.C."/>
            <person name="Van S.L."/>
            <person name="Yuan L."/>
            <person name="Wang Z."/>
            <person name="Xia Z."/>
            <person name="Xiao L."/>
            <person name="Anderson O.D."/>
            <person name="Ouyang S."/>
            <person name="Liang Y."/>
            <person name="Zimin A.V."/>
            <person name="Pertea G."/>
            <person name="Qi P."/>
            <person name="Bennetzen J.L."/>
            <person name="Dai X."/>
            <person name="Dawson M.W."/>
            <person name="Muller H.G."/>
            <person name="Kugler K."/>
            <person name="Rivarola-Duarte L."/>
            <person name="Spannagl M."/>
            <person name="Mayer K.F.X."/>
            <person name="Lu F.H."/>
            <person name="Bevan M.W."/>
            <person name="Leroy P."/>
            <person name="Li P."/>
            <person name="You F.M."/>
            <person name="Sun Q."/>
            <person name="Liu Z."/>
            <person name="Lyons E."/>
            <person name="Wicker T."/>
            <person name="Salzberg S.L."/>
            <person name="Devos K.M."/>
            <person name="Dvorak J."/>
        </authorList>
    </citation>
    <scope>NUCLEOTIDE SEQUENCE [LARGE SCALE GENOMIC DNA]</scope>
    <source>
        <strain evidence="3">cv. AL8/78</strain>
    </source>
</reference>
<evidence type="ECO:0000313" key="4">
    <source>
        <dbReference type="Proteomes" id="UP000015105"/>
    </source>
</evidence>
<name>A0A453GCC6_AEGTS</name>
<feature type="domain" description="Nucleotide-diphospho-sugar transferase" evidence="2">
    <location>
        <begin position="151"/>
        <end position="350"/>
    </location>
</feature>
<dbReference type="Proteomes" id="UP000015105">
    <property type="component" value="Chromosome 3D"/>
</dbReference>
<dbReference type="AlphaFoldDB" id="A0A453GCC6"/>
<feature type="region of interest" description="Disordered" evidence="1">
    <location>
        <begin position="368"/>
        <end position="387"/>
    </location>
</feature>
<dbReference type="InterPro" id="IPR044821">
    <property type="entry name" value="At1g28695/At4g15970-like"/>
</dbReference>
<keyword evidence="4" id="KW-1185">Reference proteome</keyword>
<dbReference type="Pfam" id="PF03407">
    <property type="entry name" value="Nucleotid_trans"/>
    <property type="match status" value="1"/>
</dbReference>
<dbReference type="EnsemblPlants" id="AET3Gv20954600.1">
    <property type="protein sequence ID" value="AET3Gv20954600.1"/>
    <property type="gene ID" value="AET3Gv20954600"/>
</dbReference>
<dbReference type="STRING" id="200361.A0A453GCC6"/>
<reference evidence="4" key="2">
    <citation type="journal article" date="2017" name="Nat. Plants">
        <title>The Aegilops tauschii genome reveals multiple impacts of transposons.</title>
        <authorList>
            <person name="Zhao G."/>
            <person name="Zou C."/>
            <person name="Li K."/>
            <person name="Wang K."/>
            <person name="Li T."/>
            <person name="Gao L."/>
            <person name="Zhang X."/>
            <person name="Wang H."/>
            <person name="Yang Z."/>
            <person name="Liu X."/>
            <person name="Jiang W."/>
            <person name="Mao L."/>
            <person name="Kong X."/>
            <person name="Jiao Y."/>
            <person name="Jia J."/>
        </authorList>
    </citation>
    <scope>NUCLEOTIDE SEQUENCE [LARGE SCALE GENOMIC DNA]</scope>
    <source>
        <strain evidence="4">cv. AL8/78</strain>
    </source>
</reference>